<name>A0A444WXF3_ARAHY</name>
<dbReference type="EMBL" id="SDMP01000020">
    <property type="protein sequence ID" value="RYQ82137.1"/>
    <property type="molecule type" value="Genomic_DNA"/>
</dbReference>
<dbReference type="AlphaFoldDB" id="A0A444WXF3"/>
<evidence type="ECO:0000313" key="1">
    <source>
        <dbReference type="EMBL" id="RYQ82137.1"/>
    </source>
</evidence>
<protein>
    <submittedName>
        <fullName evidence="1">Uncharacterized protein</fullName>
    </submittedName>
</protein>
<evidence type="ECO:0000313" key="2">
    <source>
        <dbReference type="Proteomes" id="UP000289738"/>
    </source>
</evidence>
<organism evidence="1 2">
    <name type="scientific">Arachis hypogaea</name>
    <name type="common">Peanut</name>
    <dbReference type="NCBI Taxonomy" id="3818"/>
    <lineage>
        <taxon>Eukaryota</taxon>
        <taxon>Viridiplantae</taxon>
        <taxon>Streptophyta</taxon>
        <taxon>Embryophyta</taxon>
        <taxon>Tracheophyta</taxon>
        <taxon>Spermatophyta</taxon>
        <taxon>Magnoliopsida</taxon>
        <taxon>eudicotyledons</taxon>
        <taxon>Gunneridae</taxon>
        <taxon>Pentapetalae</taxon>
        <taxon>rosids</taxon>
        <taxon>fabids</taxon>
        <taxon>Fabales</taxon>
        <taxon>Fabaceae</taxon>
        <taxon>Papilionoideae</taxon>
        <taxon>50 kb inversion clade</taxon>
        <taxon>dalbergioids sensu lato</taxon>
        <taxon>Dalbergieae</taxon>
        <taxon>Pterocarpus clade</taxon>
        <taxon>Arachis</taxon>
    </lineage>
</organism>
<gene>
    <name evidence="1" type="ORF">Ahy_B10g100732</name>
</gene>
<comment type="caution">
    <text evidence="1">The sequence shown here is derived from an EMBL/GenBank/DDBJ whole genome shotgun (WGS) entry which is preliminary data.</text>
</comment>
<proteinExistence type="predicted"/>
<keyword evidence="2" id="KW-1185">Reference proteome</keyword>
<dbReference type="Proteomes" id="UP000289738">
    <property type="component" value="Chromosome B10"/>
</dbReference>
<reference evidence="1 2" key="1">
    <citation type="submission" date="2019-01" db="EMBL/GenBank/DDBJ databases">
        <title>Sequencing of cultivated peanut Arachis hypogaea provides insights into genome evolution and oil improvement.</title>
        <authorList>
            <person name="Chen X."/>
        </authorList>
    </citation>
    <scope>NUCLEOTIDE SEQUENCE [LARGE SCALE GENOMIC DNA]</scope>
    <source>
        <strain evidence="2">cv. Fuhuasheng</strain>
        <tissue evidence="1">Leaves</tissue>
    </source>
</reference>
<accession>A0A444WXF3</accession>
<sequence length="131" mass="14226">MGLQGVKRIEKSFYRIPISVLRDDVKYDSFVIGSDEDLKVLFYCRRQFSEVRTLELLAKLVDVVFRSGSSNQNPEALATTVCSSSRPSGASSSVPVIVPKAMYVVSLSFAVDLHHSGDGVLGVADTTPVSL</sequence>